<name>A0ABN0XNF4_9ACTN</name>
<proteinExistence type="predicted"/>
<keyword evidence="1" id="KW-0812">Transmembrane</keyword>
<keyword evidence="1" id="KW-0472">Membrane</keyword>
<sequence>MDEAWYRLGMLLTFIAGFWEGAAALFFRLFTGKEPSVMIAVDYLPSPWCYIGAVAVMAVTFGVVAVLDAGHKKALARQGAKSRGVA</sequence>
<protein>
    <submittedName>
        <fullName evidence="2">Uncharacterized protein</fullName>
    </submittedName>
</protein>
<dbReference type="EMBL" id="BAAABW010000026">
    <property type="protein sequence ID" value="GAA0368471.1"/>
    <property type="molecule type" value="Genomic_DNA"/>
</dbReference>
<keyword evidence="1" id="KW-1133">Transmembrane helix</keyword>
<evidence type="ECO:0000313" key="2">
    <source>
        <dbReference type="EMBL" id="GAA0368471.1"/>
    </source>
</evidence>
<dbReference type="RefSeq" id="WP_344121589.1">
    <property type="nucleotide sequence ID" value="NZ_BAAABW010000026.1"/>
</dbReference>
<keyword evidence="3" id="KW-1185">Reference proteome</keyword>
<reference evidence="2 3" key="1">
    <citation type="journal article" date="2019" name="Int. J. Syst. Evol. Microbiol.">
        <title>The Global Catalogue of Microorganisms (GCM) 10K type strain sequencing project: providing services to taxonomists for standard genome sequencing and annotation.</title>
        <authorList>
            <consortium name="The Broad Institute Genomics Platform"/>
            <consortium name="The Broad Institute Genome Sequencing Center for Infectious Disease"/>
            <person name="Wu L."/>
            <person name="Ma J."/>
        </authorList>
    </citation>
    <scope>NUCLEOTIDE SEQUENCE [LARGE SCALE GENOMIC DNA]</scope>
    <source>
        <strain evidence="2 3">JCM 4565</strain>
    </source>
</reference>
<comment type="caution">
    <text evidence="2">The sequence shown here is derived from an EMBL/GenBank/DDBJ whole genome shotgun (WGS) entry which is preliminary data.</text>
</comment>
<feature type="transmembrane region" description="Helical" evidence="1">
    <location>
        <begin position="48"/>
        <end position="67"/>
    </location>
</feature>
<accession>A0ABN0XNF4</accession>
<gene>
    <name evidence="2" type="ORF">GCM10010319_52990</name>
</gene>
<evidence type="ECO:0000256" key="1">
    <source>
        <dbReference type="SAM" id="Phobius"/>
    </source>
</evidence>
<dbReference type="Proteomes" id="UP001500063">
    <property type="component" value="Unassembled WGS sequence"/>
</dbReference>
<evidence type="ECO:0000313" key="3">
    <source>
        <dbReference type="Proteomes" id="UP001500063"/>
    </source>
</evidence>
<organism evidence="2 3">
    <name type="scientific">Streptomyces blastmyceticus</name>
    <dbReference type="NCBI Taxonomy" id="68180"/>
    <lineage>
        <taxon>Bacteria</taxon>
        <taxon>Bacillati</taxon>
        <taxon>Actinomycetota</taxon>
        <taxon>Actinomycetes</taxon>
        <taxon>Kitasatosporales</taxon>
        <taxon>Streptomycetaceae</taxon>
        <taxon>Streptomyces</taxon>
    </lineage>
</organism>